<feature type="compositionally biased region" description="Basic and acidic residues" evidence="15">
    <location>
        <begin position="627"/>
        <end position="649"/>
    </location>
</feature>
<dbReference type="EC" id="2.7.11.1" evidence="2"/>
<dbReference type="PANTHER" id="PTHR24417:SF7">
    <property type="entry name" value="CHROMATIN MODIFICATION-RELATED PROTEIN EAF1"/>
    <property type="match status" value="1"/>
</dbReference>
<keyword evidence="5" id="KW-0808">Transferase</keyword>
<evidence type="ECO:0000256" key="15">
    <source>
        <dbReference type="SAM" id="MobiDB-lite"/>
    </source>
</evidence>
<comment type="subcellular location">
    <subcellularLocation>
        <location evidence="1">Membrane</location>
    </subcellularLocation>
</comment>
<evidence type="ECO:0000256" key="16">
    <source>
        <dbReference type="SAM" id="SignalP"/>
    </source>
</evidence>
<evidence type="ECO:0000256" key="9">
    <source>
        <dbReference type="ARBA" id="ARBA00022840"/>
    </source>
</evidence>
<keyword evidence="4" id="KW-0597">Phosphoprotein</keyword>
<keyword evidence="9 14" id="KW-0067">ATP-binding</keyword>
<feature type="chain" id="PRO_5038427532" description="non-specific serine/threonine protein kinase" evidence="16">
    <location>
        <begin position="16"/>
        <end position="920"/>
    </location>
</feature>
<name>A0A9D4RKF6_DREPO</name>
<keyword evidence="19" id="KW-1185">Reference proteome</keyword>
<dbReference type="EMBL" id="JAIWYP010000002">
    <property type="protein sequence ID" value="KAH3872056.1"/>
    <property type="molecule type" value="Genomic_DNA"/>
</dbReference>
<comment type="catalytic activity">
    <reaction evidence="12">
        <text>L-threonyl-[protein] + ATP = O-phospho-L-threonyl-[protein] + ADP + H(+)</text>
        <dbReference type="Rhea" id="RHEA:46608"/>
        <dbReference type="Rhea" id="RHEA-COMP:11060"/>
        <dbReference type="Rhea" id="RHEA-COMP:11605"/>
        <dbReference type="ChEBI" id="CHEBI:15378"/>
        <dbReference type="ChEBI" id="CHEBI:30013"/>
        <dbReference type="ChEBI" id="CHEBI:30616"/>
        <dbReference type="ChEBI" id="CHEBI:61977"/>
        <dbReference type="ChEBI" id="CHEBI:456216"/>
        <dbReference type="EC" id="2.7.11.1"/>
    </reaction>
</comment>
<dbReference type="GO" id="GO:0016020">
    <property type="term" value="C:membrane"/>
    <property type="evidence" value="ECO:0007669"/>
    <property type="project" value="UniProtKB-SubCell"/>
</dbReference>
<evidence type="ECO:0000259" key="17">
    <source>
        <dbReference type="PROSITE" id="PS50011"/>
    </source>
</evidence>
<evidence type="ECO:0000256" key="3">
    <source>
        <dbReference type="ARBA" id="ARBA00022527"/>
    </source>
</evidence>
<feature type="compositionally biased region" description="Acidic residues" evidence="15">
    <location>
        <begin position="687"/>
        <end position="700"/>
    </location>
</feature>
<evidence type="ECO:0000313" key="18">
    <source>
        <dbReference type="EMBL" id="KAH3872056.1"/>
    </source>
</evidence>
<protein>
    <recommendedName>
        <fullName evidence="2">non-specific serine/threonine protein kinase</fullName>
        <ecNumber evidence="2">2.7.11.1</ecNumber>
    </recommendedName>
</protein>
<evidence type="ECO:0000256" key="7">
    <source>
        <dbReference type="ARBA" id="ARBA00022741"/>
    </source>
</evidence>
<feature type="compositionally biased region" description="Polar residues" evidence="15">
    <location>
        <begin position="583"/>
        <end position="598"/>
    </location>
</feature>
<dbReference type="SUPFAM" id="SSF56112">
    <property type="entry name" value="Protein kinase-like (PK-like)"/>
    <property type="match status" value="1"/>
</dbReference>
<evidence type="ECO:0000256" key="8">
    <source>
        <dbReference type="ARBA" id="ARBA00022777"/>
    </source>
</evidence>
<evidence type="ECO:0000256" key="13">
    <source>
        <dbReference type="ARBA" id="ARBA00048679"/>
    </source>
</evidence>
<comment type="catalytic activity">
    <reaction evidence="13">
        <text>L-seryl-[protein] + ATP = O-phospho-L-seryl-[protein] + ADP + H(+)</text>
        <dbReference type="Rhea" id="RHEA:17989"/>
        <dbReference type="Rhea" id="RHEA-COMP:9863"/>
        <dbReference type="Rhea" id="RHEA-COMP:11604"/>
        <dbReference type="ChEBI" id="CHEBI:15378"/>
        <dbReference type="ChEBI" id="CHEBI:29999"/>
        <dbReference type="ChEBI" id="CHEBI:30616"/>
        <dbReference type="ChEBI" id="CHEBI:83421"/>
        <dbReference type="ChEBI" id="CHEBI:456216"/>
        <dbReference type="EC" id="2.7.11.1"/>
    </reaction>
</comment>
<dbReference type="GO" id="GO:0005737">
    <property type="term" value="C:cytoplasm"/>
    <property type="evidence" value="ECO:0007669"/>
    <property type="project" value="UniProtKB-ARBA"/>
</dbReference>
<keyword evidence="3" id="KW-0723">Serine/threonine-protein kinase</keyword>
<dbReference type="Gene3D" id="1.10.510.10">
    <property type="entry name" value="Transferase(Phosphotransferase) domain 1"/>
    <property type="match status" value="1"/>
</dbReference>
<dbReference type="InterPro" id="IPR001245">
    <property type="entry name" value="Ser-Thr/Tyr_kinase_cat_dom"/>
</dbReference>
<dbReference type="PROSITE" id="PS00109">
    <property type="entry name" value="PROTEIN_KINASE_TYR"/>
    <property type="match status" value="1"/>
</dbReference>
<dbReference type="PRINTS" id="PR00109">
    <property type="entry name" value="TYRKINASE"/>
</dbReference>
<keyword evidence="6" id="KW-0812">Transmembrane</keyword>
<evidence type="ECO:0000256" key="10">
    <source>
        <dbReference type="ARBA" id="ARBA00022989"/>
    </source>
</evidence>
<proteinExistence type="predicted"/>
<dbReference type="GO" id="GO:0005524">
    <property type="term" value="F:ATP binding"/>
    <property type="evidence" value="ECO:0007669"/>
    <property type="project" value="UniProtKB-UniRule"/>
</dbReference>
<feature type="signal peptide" evidence="16">
    <location>
        <begin position="1"/>
        <end position="15"/>
    </location>
</feature>
<evidence type="ECO:0000256" key="1">
    <source>
        <dbReference type="ARBA" id="ARBA00004370"/>
    </source>
</evidence>
<dbReference type="Pfam" id="PF07714">
    <property type="entry name" value="PK_Tyr_Ser-Thr"/>
    <property type="match status" value="1"/>
</dbReference>
<accession>A0A9D4RKF6</accession>
<feature type="region of interest" description="Disordered" evidence="15">
    <location>
        <begin position="504"/>
        <end position="556"/>
    </location>
</feature>
<dbReference type="InterPro" id="IPR017441">
    <property type="entry name" value="Protein_kinase_ATP_BS"/>
</dbReference>
<dbReference type="GO" id="GO:0004674">
    <property type="term" value="F:protein serine/threonine kinase activity"/>
    <property type="evidence" value="ECO:0007669"/>
    <property type="project" value="UniProtKB-KW"/>
</dbReference>
<comment type="caution">
    <text evidence="18">The sequence shown here is derived from an EMBL/GenBank/DDBJ whole genome shotgun (WGS) entry which is preliminary data.</text>
</comment>
<gene>
    <name evidence="18" type="ORF">DPMN_035269</name>
</gene>
<evidence type="ECO:0000256" key="6">
    <source>
        <dbReference type="ARBA" id="ARBA00022692"/>
    </source>
</evidence>
<feature type="domain" description="Protein kinase" evidence="17">
    <location>
        <begin position="102"/>
        <end position="381"/>
    </location>
</feature>
<reference evidence="18" key="2">
    <citation type="submission" date="2020-11" db="EMBL/GenBank/DDBJ databases">
        <authorList>
            <person name="McCartney M.A."/>
            <person name="Auch B."/>
            <person name="Kono T."/>
            <person name="Mallez S."/>
            <person name="Becker A."/>
            <person name="Gohl D.M."/>
            <person name="Silverstein K.A.T."/>
            <person name="Koren S."/>
            <person name="Bechman K.B."/>
            <person name="Herman A."/>
            <person name="Abrahante J.E."/>
            <person name="Garbe J."/>
        </authorList>
    </citation>
    <scope>NUCLEOTIDE SEQUENCE</scope>
    <source>
        <strain evidence="18">Duluth1</strain>
        <tissue evidence="18">Whole animal</tissue>
    </source>
</reference>
<sequence>MIFLLFGHLVVFVFGCVCHLFKRGGFTSFEDEESGRNDLSMYTGHDSSHDMTNVTFEPLPDILAKTLSTRALRPRIVCSDTQKQSEASKLVTVFKPFPRNQLLYIKEIGLGWFGQVLQGSADSISQDSRQTQVVVKVLKDDATASEKSLFLEEVAPYRDLEHVNIIQLLGQCTETIPLLAILEYPPLGDLKSYLMSNKRGPFIQFAMDAARGLACMHKHSYIHHDFAARNCMLMADLQLKIGDYGIGEDLFREDYYDTGRDLLPIRWMSPESLEVKQGVWQVNNFTVQSNVWSLSVLLWEILTLGRKPYNSLRDEDVLQKVVREGSIKLLPPDTHVPLHDRWFEVMEMCWQEADDRPSADDILAFLQQIEEEVTSQSHDLVQTAPSIETHIKTGVQSPEFESKFVMSKTVNQSNKHIAEVLVHRVDRSEGFESDFSKDITIRKNIHSQGFEDNFLPGASLSDSELLHNDSIIASGGNDVEGTQSFGKNMGKNVFDSDHNLNLLLPPVPVQMSTPSKPRTEDHHLQNTAKTEGSSSNYVTAISGAGSTSKTQNKDTSSNAAYSVNTALVSSQKAKNLFGEKSETQSSDDGYKTGISSSAPDLVLSPDIKTKFSNTENEVSEDSGSESPRLDSKSSPKHADLETEKAKELYMSKGASLSSVSLKSRSLGTIPEDGIPSDNTSQSGLVFEENEENENEDVGMNFEWDDYDGEQLVGRVRYMSEDSIPSTKSPRHVDVEEWPFDQDSGSESNSRPGSLASESDAEVTRLSINSNSSIDTRARIASILTNRLNSLIKNTNPTPSTAQSMFYSLSDDEEDADVASPGEIVSQDLIQDNMDASFNHDSGATLATVQEEEEENEDWNYIQKESSYQEQNDDLIRQDLDSIAEQVLGSKHLQNVSGVKVKVLNSRHDPLTASEDIDSIA</sequence>
<dbReference type="InterPro" id="IPR000719">
    <property type="entry name" value="Prot_kinase_dom"/>
</dbReference>
<keyword evidence="16" id="KW-0732">Signal</keyword>
<dbReference type="PROSITE" id="PS50011">
    <property type="entry name" value="PROTEIN_KINASE_DOM"/>
    <property type="match status" value="1"/>
</dbReference>
<evidence type="ECO:0000256" key="2">
    <source>
        <dbReference type="ARBA" id="ARBA00012513"/>
    </source>
</evidence>
<organism evidence="18 19">
    <name type="scientific">Dreissena polymorpha</name>
    <name type="common">Zebra mussel</name>
    <name type="synonym">Mytilus polymorpha</name>
    <dbReference type="NCBI Taxonomy" id="45954"/>
    <lineage>
        <taxon>Eukaryota</taxon>
        <taxon>Metazoa</taxon>
        <taxon>Spiralia</taxon>
        <taxon>Lophotrochozoa</taxon>
        <taxon>Mollusca</taxon>
        <taxon>Bivalvia</taxon>
        <taxon>Autobranchia</taxon>
        <taxon>Heteroconchia</taxon>
        <taxon>Euheterodonta</taxon>
        <taxon>Imparidentia</taxon>
        <taxon>Neoheterodontei</taxon>
        <taxon>Myida</taxon>
        <taxon>Dreissenoidea</taxon>
        <taxon>Dreissenidae</taxon>
        <taxon>Dreissena</taxon>
    </lineage>
</organism>
<feature type="region of interest" description="Disordered" evidence="15">
    <location>
        <begin position="576"/>
        <end position="700"/>
    </location>
</feature>
<evidence type="ECO:0000256" key="5">
    <source>
        <dbReference type="ARBA" id="ARBA00022679"/>
    </source>
</evidence>
<feature type="binding site" evidence="14">
    <location>
        <position position="136"/>
    </location>
    <ligand>
        <name>ATP</name>
        <dbReference type="ChEBI" id="CHEBI:30616"/>
    </ligand>
</feature>
<dbReference type="AlphaFoldDB" id="A0A9D4RKF6"/>
<dbReference type="PANTHER" id="PTHR24417">
    <property type="entry name" value="SERINE/THREONINE-PROTEIN KINASE LMTK1"/>
    <property type="match status" value="1"/>
</dbReference>
<evidence type="ECO:0000313" key="19">
    <source>
        <dbReference type="Proteomes" id="UP000828390"/>
    </source>
</evidence>
<keyword evidence="7 14" id="KW-0547">Nucleotide-binding</keyword>
<evidence type="ECO:0000256" key="11">
    <source>
        <dbReference type="ARBA" id="ARBA00023136"/>
    </source>
</evidence>
<dbReference type="GO" id="GO:0012505">
    <property type="term" value="C:endomembrane system"/>
    <property type="evidence" value="ECO:0007669"/>
    <property type="project" value="UniProtKB-ARBA"/>
</dbReference>
<dbReference type="Gene3D" id="3.30.200.20">
    <property type="entry name" value="Phosphorylase Kinase, domain 1"/>
    <property type="match status" value="1"/>
</dbReference>
<feature type="compositionally biased region" description="Polar residues" evidence="15">
    <location>
        <begin position="742"/>
        <end position="751"/>
    </location>
</feature>
<keyword evidence="8" id="KW-0418">Kinase</keyword>
<dbReference type="FunFam" id="3.30.200.20:FF:000275">
    <property type="entry name" value="Apoptosis associated tyrosine kinase"/>
    <property type="match status" value="1"/>
</dbReference>
<evidence type="ECO:0000256" key="12">
    <source>
        <dbReference type="ARBA" id="ARBA00047899"/>
    </source>
</evidence>
<dbReference type="PROSITE" id="PS00107">
    <property type="entry name" value="PROTEIN_KINASE_ATP"/>
    <property type="match status" value="1"/>
</dbReference>
<evidence type="ECO:0000256" key="4">
    <source>
        <dbReference type="ARBA" id="ARBA00022553"/>
    </source>
</evidence>
<dbReference type="InterPro" id="IPR008266">
    <property type="entry name" value="Tyr_kinase_AS"/>
</dbReference>
<dbReference type="Proteomes" id="UP000828390">
    <property type="component" value="Unassembled WGS sequence"/>
</dbReference>
<dbReference type="InterPro" id="IPR011009">
    <property type="entry name" value="Kinase-like_dom_sf"/>
</dbReference>
<feature type="compositionally biased region" description="Low complexity" evidence="15">
    <location>
        <begin position="651"/>
        <end position="667"/>
    </location>
</feature>
<keyword evidence="11" id="KW-0472">Membrane</keyword>
<evidence type="ECO:0000256" key="14">
    <source>
        <dbReference type="PROSITE-ProRule" id="PRU10141"/>
    </source>
</evidence>
<feature type="region of interest" description="Disordered" evidence="15">
    <location>
        <begin position="720"/>
        <end position="762"/>
    </location>
</feature>
<feature type="compositionally biased region" description="Polar residues" evidence="15">
    <location>
        <begin position="525"/>
        <end position="556"/>
    </location>
</feature>
<reference evidence="18" key="1">
    <citation type="journal article" date="2019" name="bioRxiv">
        <title>The Genome of the Zebra Mussel, Dreissena polymorpha: A Resource for Invasive Species Research.</title>
        <authorList>
            <person name="McCartney M.A."/>
            <person name="Auch B."/>
            <person name="Kono T."/>
            <person name="Mallez S."/>
            <person name="Zhang Y."/>
            <person name="Obille A."/>
            <person name="Becker A."/>
            <person name="Abrahante J.E."/>
            <person name="Garbe J."/>
            <person name="Badalamenti J.P."/>
            <person name="Herman A."/>
            <person name="Mangelson H."/>
            <person name="Liachko I."/>
            <person name="Sullivan S."/>
            <person name="Sone E.D."/>
            <person name="Koren S."/>
            <person name="Silverstein K.A.T."/>
            <person name="Beckman K.B."/>
            <person name="Gohl D.M."/>
        </authorList>
    </citation>
    <scope>NUCLEOTIDE SEQUENCE</scope>
    <source>
        <strain evidence="18">Duluth1</strain>
        <tissue evidence="18">Whole animal</tissue>
    </source>
</reference>
<keyword evidence="10" id="KW-1133">Transmembrane helix</keyword>